<dbReference type="Pfam" id="PF00069">
    <property type="entry name" value="Pkinase"/>
    <property type="match status" value="1"/>
</dbReference>
<comment type="caution">
    <text evidence="7">The sequence shown here is derived from an EMBL/GenBank/DDBJ whole genome shotgun (WGS) entry which is preliminary data.</text>
</comment>
<evidence type="ECO:0000259" key="6">
    <source>
        <dbReference type="PROSITE" id="PS50011"/>
    </source>
</evidence>
<name>A0AAU9IPP3_9CILI</name>
<dbReference type="InterPro" id="IPR000719">
    <property type="entry name" value="Prot_kinase_dom"/>
</dbReference>
<gene>
    <name evidence="7" type="ORF">BSTOLATCC_MIC13218</name>
</gene>
<evidence type="ECO:0000256" key="2">
    <source>
        <dbReference type="ARBA" id="ARBA00022741"/>
    </source>
</evidence>
<reference evidence="7" key="1">
    <citation type="submission" date="2021-09" db="EMBL/GenBank/DDBJ databases">
        <authorList>
            <consortium name="AG Swart"/>
            <person name="Singh M."/>
            <person name="Singh A."/>
            <person name="Seah K."/>
            <person name="Emmerich C."/>
        </authorList>
    </citation>
    <scope>NUCLEOTIDE SEQUENCE</scope>
    <source>
        <strain evidence="7">ATCC30299</strain>
    </source>
</reference>
<dbReference type="EMBL" id="CAJZBQ010000013">
    <property type="protein sequence ID" value="CAG9315448.1"/>
    <property type="molecule type" value="Genomic_DNA"/>
</dbReference>
<dbReference type="Proteomes" id="UP001162131">
    <property type="component" value="Unassembled WGS sequence"/>
</dbReference>
<evidence type="ECO:0000313" key="8">
    <source>
        <dbReference type="Proteomes" id="UP001162131"/>
    </source>
</evidence>
<keyword evidence="8" id="KW-1185">Reference proteome</keyword>
<organism evidence="7 8">
    <name type="scientific">Blepharisma stoltei</name>
    <dbReference type="NCBI Taxonomy" id="1481888"/>
    <lineage>
        <taxon>Eukaryota</taxon>
        <taxon>Sar</taxon>
        <taxon>Alveolata</taxon>
        <taxon>Ciliophora</taxon>
        <taxon>Postciliodesmatophora</taxon>
        <taxon>Heterotrichea</taxon>
        <taxon>Heterotrichida</taxon>
        <taxon>Blepharismidae</taxon>
        <taxon>Blepharisma</taxon>
    </lineage>
</organism>
<keyword evidence="4" id="KW-0067">ATP-binding</keyword>
<evidence type="ECO:0000256" key="5">
    <source>
        <dbReference type="SAM" id="MobiDB-lite"/>
    </source>
</evidence>
<dbReference type="PANTHER" id="PTHR44329">
    <property type="entry name" value="SERINE/THREONINE-PROTEIN KINASE TNNI3K-RELATED"/>
    <property type="match status" value="1"/>
</dbReference>
<keyword evidence="3" id="KW-0418">Kinase</keyword>
<feature type="domain" description="Protein kinase" evidence="6">
    <location>
        <begin position="178"/>
        <end position="405"/>
    </location>
</feature>
<sequence>MSNKHLQSESLPSKDKEPNQPAEGDSDLETEEYEDQLEKNTIRQPSASLIINPQSNSKIRPKRKILEFPLAIIYHKHREEIMSGLVQLLLQLYKDSRLALSRIPYDDILVEIEGDSIDFLFTINSSFTAESVSFSSSEDYELLLHELNRDFLISTIQSIPNWTEGFWFSIPPQLISQYQPFRVRNTDQYSVIYKGNMGGRLVHLKHPRDPVKIQGISKEAFLHMHLPHSNILRCYGVSNFKGKETLVLDSFPCLFDVFNKLRFSLKDKLEIIIGLGLGLSFMHMKKILSLNISPWSVFKVIKNTFAIGDLENSAIIGYENISPRSYKEPLYASPEALRGVKNIYCDIYAYGCLCYYILTQKHYKENRDFSEIDENIAELLMKILDENPERRPEAVSCAESFMRIFNELA</sequence>
<dbReference type="InterPro" id="IPR051681">
    <property type="entry name" value="Ser/Thr_Kinases-Pseudokinases"/>
</dbReference>
<feature type="region of interest" description="Disordered" evidence="5">
    <location>
        <begin position="1"/>
        <end position="39"/>
    </location>
</feature>
<keyword evidence="1" id="KW-0808">Transferase</keyword>
<dbReference type="GO" id="GO:0004674">
    <property type="term" value="F:protein serine/threonine kinase activity"/>
    <property type="evidence" value="ECO:0007669"/>
    <property type="project" value="TreeGrafter"/>
</dbReference>
<evidence type="ECO:0000256" key="4">
    <source>
        <dbReference type="ARBA" id="ARBA00022840"/>
    </source>
</evidence>
<dbReference type="GO" id="GO:0005524">
    <property type="term" value="F:ATP binding"/>
    <property type="evidence" value="ECO:0007669"/>
    <property type="project" value="UniProtKB-KW"/>
</dbReference>
<evidence type="ECO:0000256" key="3">
    <source>
        <dbReference type="ARBA" id="ARBA00022777"/>
    </source>
</evidence>
<keyword evidence="2" id="KW-0547">Nucleotide-binding</keyword>
<proteinExistence type="predicted"/>
<evidence type="ECO:0000256" key="1">
    <source>
        <dbReference type="ARBA" id="ARBA00022679"/>
    </source>
</evidence>
<feature type="compositionally biased region" description="Polar residues" evidence="5">
    <location>
        <begin position="1"/>
        <end position="11"/>
    </location>
</feature>
<dbReference type="PANTHER" id="PTHR44329:SF288">
    <property type="entry name" value="MITOGEN-ACTIVATED PROTEIN KINASE KINASE KINASE 20"/>
    <property type="match status" value="1"/>
</dbReference>
<dbReference type="Gene3D" id="1.10.510.10">
    <property type="entry name" value="Transferase(Phosphotransferase) domain 1"/>
    <property type="match status" value="1"/>
</dbReference>
<dbReference type="InterPro" id="IPR011009">
    <property type="entry name" value="Kinase-like_dom_sf"/>
</dbReference>
<protein>
    <recommendedName>
        <fullName evidence="6">Protein kinase domain-containing protein</fullName>
    </recommendedName>
</protein>
<evidence type="ECO:0000313" key="7">
    <source>
        <dbReference type="EMBL" id="CAG9315448.1"/>
    </source>
</evidence>
<feature type="compositionally biased region" description="Acidic residues" evidence="5">
    <location>
        <begin position="24"/>
        <end position="35"/>
    </location>
</feature>
<dbReference type="SUPFAM" id="SSF56112">
    <property type="entry name" value="Protein kinase-like (PK-like)"/>
    <property type="match status" value="1"/>
</dbReference>
<dbReference type="AlphaFoldDB" id="A0AAU9IPP3"/>
<dbReference type="PROSITE" id="PS50011">
    <property type="entry name" value="PROTEIN_KINASE_DOM"/>
    <property type="match status" value="1"/>
</dbReference>
<accession>A0AAU9IPP3</accession>